<dbReference type="Gene3D" id="3.30.750.24">
    <property type="entry name" value="STAS domain"/>
    <property type="match status" value="1"/>
</dbReference>
<dbReference type="PANTHER" id="PTHR33495">
    <property type="entry name" value="ANTI-SIGMA FACTOR ANTAGONIST TM_1081-RELATED-RELATED"/>
    <property type="match status" value="1"/>
</dbReference>
<dbReference type="NCBIfam" id="TIGR00377">
    <property type="entry name" value="ant_ant_sig"/>
    <property type="match status" value="1"/>
</dbReference>
<dbReference type="SUPFAM" id="SSF52091">
    <property type="entry name" value="SpoIIaa-like"/>
    <property type="match status" value="1"/>
</dbReference>
<name>A0ABS2VLA6_STRAS</name>
<dbReference type="InterPro" id="IPR002645">
    <property type="entry name" value="STAS_dom"/>
</dbReference>
<comment type="similarity">
    <text evidence="1 2">Belongs to the anti-sigma-factor antagonist family.</text>
</comment>
<dbReference type="Proteomes" id="UP000788262">
    <property type="component" value="Unassembled WGS sequence"/>
</dbReference>
<dbReference type="InterPro" id="IPR003658">
    <property type="entry name" value="Anti-sigma_ant"/>
</dbReference>
<protein>
    <recommendedName>
        <fullName evidence="2">Anti-sigma factor antagonist</fullName>
    </recommendedName>
</protein>
<proteinExistence type="inferred from homology"/>
<dbReference type="Pfam" id="PF01740">
    <property type="entry name" value="STAS"/>
    <property type="match status" value="1"/>
</dbReference>
<organism evidence="4 5">
    <name type="scientific">Streptomyces actuosus</name>
    <dbReference type="NCBI Taxonomy" id="1885"/>
    <lineage>
        <taxon>Bacteria</taxon>
        <taxon>Bacillati</taxon>
        <taxon>Actinomycetota</taxon>
        <taxon>Actinomycetes</taxon>
        <taxon>Kitasatosporales</taxon>
        <taxon>Streptomycetaceae</taxon>
        <taxon>Streptomyces</taxon>
    </lineage>
</organism>
<comment type="caution">
    <text evidence="4">The sequence shown here is derived from an EMBL/GenBank/DDBJ whole genome shotgun (WGS) entry which is preliminary data.</text>
</comment>
<dbReference type="PANTHER" id="PTHR33495:SF2">
    <property type="entry name" value="ANTI-SIGMA FACTOR ANTAGONIST TM_1081-RELATED"/>
    <property type="match status" value="1"/>
</dbReference>
<evidence type="ECO:0000256" key="2">
    <source>
        <dbReference type="RuleBase" id="RU003749"/>
    </source>
</evidence>
<dbReference type="RefSeq" id="WP_205382054.1">
    <property type="nucleotide sequence ID" value="NZ_JAFFZS010000003.1"/>
</dbReference>
<evidence type="ECO:0000256" key="1">
    <source>
        <dbReference type="ARBA" id="ARBA00009013"/>
    </source>
</evidence>
<dbReference type="CDD" id="cd07043">
    <property type="entry name" value="STAS_anti-anti-sigma_factors"/>
    <property type="match status" value="1"/>
</dbReference>
<reference evidence="4 5" key="1">
    <citation type="submission" date="2021-02" db="EMBL/GenBank/DDBJ databases">
        <title>Whole genome sequencing of Streptomyces actuosus VRA1.</title>
        <authorList>
            <person name="Sen G."/>
            <person name="Sen A."/>
        </authorList>
    </citation>
    <scope>NUCLEOTIDE SEQUENCE [LARGE SCALE GENOMIC DNA]</scope>
    <source>
        <strain evidence="4 5">VRA1</strain>
    </source>
</reference>
<dbReference type="EMBL" id="JAFFZS010000003">
    <property type="protein sequence ID" value="MBN0043849.1"/>
    <property type="molecule type" value="Genomic_DNA"/>
</dbReference>
<accession>A0ABS2VLA6</accession>
<keyword evidence="5" id="KW-1185">Reference proteome</keyword>
<evidence type="ECO:0000313" key="5">
    <source>
        <dbReference type="Proteomes" id="UP000788262"/>
    </source>
</evidence>
<gene>
    <name evidence="4" type="ORF">JS756_06950</name>
</gene>
<evidence type="ECO:0000259" key="3">
    <source>
        <dbReference type="PROSITE" id="PS50801"/>
    </source>
</evidence>
<dbReference type="InterPro" id="IPR036513">
    <property type="entry name" value="STAS_dom_sf"/>
</dbReference>
<dbReference type="PROSITE" id="PS50801">
    <property type="entry name" value="STAS"/>
    <property type="match status" value="1"/>
</dbReference>
<sequence>MSLTPEPLSVKITVPREGVALLTFSGPLDHETAPEFRLHLADQLAHGRRHILLDLAAVPFMDSSGMNAVLRVHRETRDLPGSLHVIAPAPPVRRILDLTGVSQMVPVSAGVDDALALVVRQDEGS</sequence>
<feature type="domain" description="STAS" evidence="3">
    <location>
        <begin position="17"/>
        <end position="118"/>
    </location>
</feature>
<evidence type="ECO:0000313" key="4">
    <source>
        <dbReference type="EMBL" id="MBN0043849.1"/>
    </source>
</evidence>